<evidence type="ECO:0000313" key="3">
    <source>
        <dbReference type="EMBL" id="RDK07680.1"/>
    </source>
</evidence>
<evidence type="ECO:0000259" key="2">
    <source>
        <dbReference type="Pfam" id="PF03976"/>
    </source>
</evidence>
<feature type="compositionally biased region" description="Basic and acidic residues" evidence="1">
    <location>
        <begin position="22"/>
        <end position="36"/>
    </location>
</feature>
<dbReference type="Proteomes" id="UP000255165">
    <property type="component" value="Unassembled WGS sequence"/>
</dbReference>
<sequence length="181" mass="21243">MTKKKEKRQDKNWSETAPLPSDESRGKEPEPQARERMAEKAYRKELFPLHVELVKLQQWVQTSGTKVCVVFEGRDGAGKGGTVKAIKIWKLTNMDLRSYSRWYDYSRARDAMFAASDSDYAPWHVVNSNDKGRARLNIITHMLGQIPYKAIERKPVKLPARQKRGEYREPSYPYRYVEERY</sequence>
<evidence type="ECO:0000256" key="1">
    <source>
        <dbReference type="SAM" id="MobiDB-lite"/>
    </source>
</evidence>
<proteinExistence type="predicted"/>
<keyword evidence="4" id="KW-1185">Reference proteome</keyword>
<gene>
    <name evidence="3" type="ORF">DN412_24950</name>
</gene>
<dbReference type="PANTHER" id="PTHR34383:SF1">
    <property type="entry name" value="ADP-POLYPHOSPHATE PHOSPHOTRANSFERASE"/>
    <property type="match status" value="1"/>
</dbReference>
<accession>A0A370NPY9</accession>
<name>A0A370NPY9_9BURK</name>
<dbReference type="PANTHER" id="PTHR34383">
    <property type="entry name" value="POLYPHOSPHATE:AMP PHOSPHOTRANSFERASE-RELATED"/>
    <property type="match status" value="1"/>
</dbReference>
<protein>
    <recommendedName>
        <fullName evidence="2">Polyphosphate kinase-2-related domain-containing protein</fullName>
    </recommendedName>
</protein>
<dbReference type="Gene3D" id="3.40.50.300">
    <property type="entry name" value="P-loop containing nucleotide triphosphate hydrolases"/>
    <property type="match status" value="2"/>
</dbReference>
<dbReference type="Pfam" id="PF03976">
    <property type="entry name" value="PPK2"/>
    <property type="match status" value="1"/>
</dbReference>
<dbReference type="EMBL" id="QKWJ01000037">
    <property type="protein sequence ID" value="RDK07680.1"/>
    <property type="molecule type" value="Genomic_DNA"/>
</dbReference>
<dbReference type="AlphaFoldDB" id="A0A370NPY9"/>
<dbReference type="RefSeq" id="WP_115214032.1">
    <property type="nucleotide sequence ID" value="NZ_QKWJ01000037.1"/>
</dbReference>
<dbReference type="InterPro" id="IPR027417">
    <property type="entry name" value="P-loop_NTPase"/>
</dbReference>
<reference evidence="4" key="1">
    <citation type="submission" date="2018-06" db="EMBL/GenBank/DDBJ databases">
        <authorList>
            <person name="Feng T."/>
            <person name="Jeon C.O."/>
        </authorList>
    </citation>
    <scope>NUCLEOTIDE SEQUENCE [LARGE SCALE GENOMIC DNA]</scope>
    <source>
        <strain evidence="4">S23</strain>
    </source>
</reference>
<evidence type="ECO:0000313" key="4">
    <source>
        <dbReference type="Proteomes" id="UP000255165"/>
    </source>
</evidence>
<feature type="domain" description="Polyphosphate kinase-2-related" evidence="2">
    <location>
        <begin position="86"/>
        <end position="153"/>
    </location>
</feature>
<comment type="caution">
    <text evidence="3">The sequence shown here is derived from an EMBL/GenBank/DDBJ whole genome shotgun (WGS) entry which is preliminary data.</text>
</comment>
<dbReference type="InterPro" id="IPR022488">
    <property type="entry name" value="PPK2-related"/>
</dbReference>
<organism evidence="3 4">
    <name type="scientific">Cupriavidus lacunae</name>
    <dbReference type="NCBI Taxonomy" id="2666307"/>
    <lineage>
        <taxon>Bacteria</taxon>
        <taxon>Pseudomonadati</taxon>
        <taxon>Pseudomonadota</taxon>
        <taxon>Betaproteobacteria</taxon>
        <taxon>Burkholderiales</taxon>
        <taxon>Burkholderiaceae</taxon>
        <taxon>Cupriavidus</taxon>
    </lineage>
</organism>
<feature type="region of interest" description="Disordered" evidence="1">
    <location>
        <begin position="1"/>
        <end position="36"/>
    </location>
</feature>